<evidence type="ECO:0000256" key="7">
    <source>
        <dbReference type="ARBA" id="ARBA00022917"/>
    </source>
</evidence>
<comment type="similarity">
    <text evidence="1">Belongs to the class-II aminoacyl-tRNA synthetase family.</text>
</comment>
<dbReference type="NCBIfam" id="NF003211">
    <property type="entry name" value="PRK04173.1"/>
    <property type="match status" value="1"/>
</dbReference>
<keyword evidence="8" id="KW-0030">Aminoacyl-tRNA synthetase</keyword>
<dbReference type="GO" id="GO:0044281">
    <property type="term" value="P:small molecule metabolic process"/>
    <property type="evidence" value="ECO:0007669"/>
    <property type="project" value="UniProtKB-ARBA"/>
</dbReference>
<evidence type="ECO:0000256" key="6">
    <source>
        <dbReference type="ARBA" id="ARBA00022840"/>
    </source>
</evidence>
<dbReference type="InterPro" id="IPR006195">
    <property type="entry name" value="aa-tRNA-synth_II"/>
</dbReference>
<dbReference type="GO" id="GO:0005737">
    <property type="term" value="C:cytoplasm"/>
    <property type="evidence" value="ECO:0007669"/>
    <property type="project" value="InterPro"/>
</dbReference>
<evidence type="ECO:0000256" key="8">
    <source>
        <dbReference type="ARBA" id="ARBA00023146"/>
    </source>
</evidence>
<dbReference type="SUPFAM" id="SSF55681">
    <property type="entry name" value="Class II aaRS and biotin synthetases"/>
    <property type="match status" value="1"/>
</dbReference>
<name>A0A6J7DRI7_9ZZZZ</name>
<evidence type="ECO:0000256" key="1">
    <source>
        <dbReference type="ARBA" id="ARBA00008226"/>
    </source>
</evidence>
<dbReference type="InterPro" id="IPR004154">
    <property type="entry name" value="Anticodon-bd"/>
</dbReference>
<dbReference type="InterPro" id="IPR022961">
    <property type="entry name" value="Gly_tRNA_ligase_bac"/>
</dbReference>
<dbReference type="PRINTS" id="PR01043">
    <property type="entry name" value="TRNASYNTHGLY"/>
</dbReference>
<dbReference type="Pfam" id="PF00587">
    <property type="entry name" value="tRNA-synt_2b"/>
    <property type="match status" value="1"/>
</dbReference>
<dbReference type="CDD" id="cd00774">
    <property type="entry name" value="GlyRS-like_core"/>
    <property type="match status" value="1"/>
</dbReference>
<feature type="domain" description="Aminoacyl-transfer RNA synthetases class-II family profile" evidence="9">
    <location>
        <begin position="7"/>
        <end position="343"/>
    </location>
</feature>
<gene>
    <name evidence="10" type="ORF">UFOPK3417_00855</name>
</gene>
<dbReference type="InterPro" id="IPR002314">
    <property type="entry name" value="aa-tRNA-synt_IIb"/>
</dbReference>
<organism evidence="10">
    <name type="scientific">freshwater metagenome</name>
    <dbReference type="NCBI Taxonomy" id="449393"/>
    <lineage>
        <taxon>unclassified sequences</taxon>
        <taxon>metagenomes</taxon>
        <taxon>ecological metagenomes</taxon>
    </lineage>
</organism>
<keyword evidence="3" id="KW-0963">Cytoplasm</keyword>
<dbReference type="InterPro" id="IPR002315">
    <property type="entry name" value="tRNA-synt_gly"/>
</dbReference>
<dbReference type="GO" id="GO:0006426">
    <property type="term" value="P:glycyl-tRNA aminoacylation"/>
    <property type="evidence" value="ECO:0007669"/>
    <property type="project" value="InterPro"/>
</dbReference>
<dbReference type="EC" id="6.1.1.14" evidence="2"/>
<accession>A0A6J7DRI7</accession>
<dbReference type="InterPro" id="IPR045864">
    <property type="entry name" value="aa-tRNA-synth_II/BPL/LPL"/>
</dbReference>
<dbReference type="PANTHER" id="PTHR10745:SF8">
    <property type="entry name" value="DNA POLYMERASE SUBUNIT GAMMA-2, MITOCHONDRIAL"/>
    <property type="match status" value="1"/>
</dbReference>
<sequence length="438" mass="49599">MPMPAKDLEQIVNLCKRRGFVYPSAEIYGGFRSSYDYGPLGALMLRNVKDAWVRAMVQQRDDTVLIDAAILSPPAVWEASGHLANFTDPLVDCTSCKQRFREDHLDDRSVCPGCGAKDSFTEARAFNLMFKTHAGPIEGSGAEVYLRPETAQGMFVNFANVLQTSRKKPPFGIAQVGKSFRNEITPGNFIFRTREFEQMELEFFVPPADGPQWYEYWCSERLNWYVGLGIPSEMLRLRAHDADELSHYSAGTSDVEFLFPWGWGELEGIAQRTDYDLKQHATHSGEKLDYFDQATNERYVPYVVEPAAGATRTMAAFLLAAYDEDEVGGELRTILRLHPRLAPFKVAVLPLSKKDTLTPLAKQIHRTVSDRYMVDYDDTQSIGRRYRRQDEVGTPLCVTVDFDSLEDNAVTIRDRDTTEQVRVPIDSLMGELLARLGF</sequence>
<dbReference type="InterPro" id="IPR036621">
    <property type="entry name" value="Anticodon-bd_dom_sf"/>
</dbReference>
<dbReference type="Gene3D" id="3.30.930.10">
    <property type="entry name" value="Bira Bifunctional Protein, Domain 2"/>
    <property type="match status" value="1"/>
</dbReference>
<dbReference type="GO" id="GO:0005524">
    <property type="term" value="F:ATP binding"/>
    <property type="evidence" value="ECO:0007669"/>
    <property type="project" value="UniProtKB-KW"/>
</dbReference>
<dbReference type="Gene3D" id="3.40.50.800">
    <property type="entry name" value="Anticodon-binding domain"/>
    <property type="match status" value="1"/>
</dbReference>
<dbReference type="EMBL" id="CAFBLR010000068">
    <property type="protein sequence ID" value="CAB4873177.1"/>
    <property type="molecule type" value="Genomic_DNA"/>
</dbReference>
<dbReference type="NCBIfam" id="TIGR00389">
    <property type="entry name" value="glyS_dimeric"/>
    <property type="match status" value="1"/>
</dbReference>
<evidence type="ECO:0000256" key="2">
    <source>
        <dbReference type="ARBA" id="ARBA00012829"/>
    </source>
</evidence>
<dbReference type="PROSITE" id="PS50862">
    <property type="entry name" value="AA_TRNA_LIGASE_II"/>
    <property type="match status" value="1"/>
</dbReference>
<evidence type="ECO:0000256" key="3">
    <source>
        <dbReference type="ARBA" id="ARBA00022490"/>
    </source>
</evidence>
<evidence type="ECO:0000313" key="10">
    <source>
        <dbReference type="EMBL" id="CAB4873177.1"/>
    </source>
</evidence>
<keyword evidence="7" id="KW-0648">Protein biosynthesis</keyword>
<evidence type="ECO:0000256" key="5">
    <source>
        <dbReference type="ARBA" id="ARBA00022741"/>
    </source>
</evidence>
<keyword evidence="5" id="KW-0547">Nucleotide-binding</keyword>
<evidence type="ECO:0000259" key="9">
    <source>
        <dbReference type="PROSITE" id="PS50862"/>
    </source>
</evidence>
<keyword evidence="4" id="KW-0436">Ligase</keyword>
<dbReference type="AlphaFoldDB" id="A0A6J7DRI7"/>
<dbReference type="PANTHER" id="PTHR10745">
    <property type="entry name" value="GLYCYL-TRNA SYNTHETASE/DNA POLYMERASE SUBUNIT GAMMA-2"/>
    <property type="match status" value="1"/>
</dbReference>
<dbReference type="InterPro" id="IPR027031">
    <property type="entry name" value="Gly-tRNA_synthase/POLG2"/>
</dbReference>
<dbReference type="HAMAP" id="MF_00253_B">
    <property type="entry name" value="Gly_tRNA_synth_B"/>
    <property type="match status" value="1"/>
</dbReference>
<reference evidence="10" key="1">
    <citation type="submission" date="2020-05" db="EMBL/GenBank/DDBJ databases">
        <authorList>
            <person name="Chiriac C."/>
            <person name="Salcher M."/>
            <person name="Ghai R."/>
            <person name="Kavagutti S V."/>
        </authorList>
    </citation>
    <scope>NUCLEOTIDE SEQUENCE</scope>
</reference>
<dbReference type="GO" id="GO:0004820">
    <property type="term" value="F:glycine-tRNA ligase activity"/>
    <property type="evidence" value="ECO:0007669"/>
    <property type="project" value="UniProtKB-EC"/>
</dbReference>
<dbReference type="SUPFAM" id="SSF52954">
    <property type="entry name" value="Class II aaRS ABD-related"/>
    <property type="match status" value="1"/>
</dbReference>
<protein>
    <recommendedName>
        <fullName evidence="2">glycine--tRNA ligase</fullName>
        <ecNumber evidence="2">6.1.1.14</ecNumber>
    </recommendedName>
</protein>
<dbReference type="CDD" id="cd00858">
    <property type="entry name" value="GlyRS_anticodon"/>
    <property type="match status" value="1"/>
</dbReference>
<keyword evidence="6" id="KW-0067">ATP-binding</keyword>
<dbReference type="InterPro" id="IPR033731">
    <property type="entry name" value="GlyRS-like_core"/>
</dbReference>
<dbReference type="FunFam" id="3.40.50.800:FF:000002">
    <property type="entry name" value="Glycine--tRNA ligase"/>
    <property type="match status" value="1"/>
</dbReference>
<evidence type="ECO:0000256" key="4">
    <source>
        <dbReference type="ARBA" id="ARBA00022598"/>
    </source>
</evidence>
<dbReference type="Pfam" id="PF03129">
    <property type="entry name" value="HGTP_anticodon"/>
    <property type="match status" value="1"/>
</dbReference>
<proteinExistence type="inferred from homology"/>